<dbReference type="Pfam" id="PF11731">
    <property type="entry name" value="Cdd1"/>
    <property type="match status" value="1"/>
</dbReference>
<sequence>MYEKALTCTDIKHLEQLPNVGKATVADLHLLSITEPQQLKGRNPYQMYDELCALTKVRHDPCVYDVFISIVKFMNGEPPQTWWHYTAERKAHLASPSSL</sequence>
<gene>
    <name evidence="1" type="ORF">H8L47_01700</name>
</gene>
<protein>
    <submittedName>
        <fullName evidence="1">Helix-hairpin-helix domain-containing protein</fullName>
    </submittedName>
</protein>
<accession>A0ABR6Z3C2</accession>
<dbReference type="Proteomes" id="UP000646911">
    <property type="component" value="Unassembled WGS sequence"/>
</dbReference>
<dbReference type="InterPro" id="IPR021725">
    <property type="entry name" value="Cdd1"/>
</dbReference>
<evidence type="ECO:0000313" key="1">
    <source>
        <dbReference type="EMBL" id="MBC3906274.1"/>
    </source>
</evidence>
<comment type="caution">
    <text evidence="1">The sequence shown here is derived from an EMBL/GenBank/DDBJ whole genome shotgun (WGS) entry which is preliminary data.</text>
</comment>
<evidence type="ECO:0000313" key="2">
    <source>
        <dbReference type="Proteomes" id="UP000646911"/>
    </source>
</evidence>
<keyword evidence="2" id="KW-1185">Reference proteome</keyword>
<name>A0ABR6Z3C2_9BURK</name>
<organism evidence="1 2">
    <name type="scientific">Undibacterium umbellatum</name>
    <dbReference type="NCBI Taxonomy" id="2762300"/>
    <lineage>
        <taxon>Bacteria</taxon>
        <taxon>Pseudomonadati</taxon>
        <taxon>Pseudomonadota</taxon>
        <taxon>Betaproteobacteria</taxon>
        <taxon>Burkholderiales</taxon>
        <taxon>Oxalobacteraceae</taxon>
        <taxon>Undibacterium</taxon>
    </lineage>
</organism>
<proteinExistence type="predicted"/>
<reference evidence="1 2" key="1">
    <citation type="submission" date="2020-08" db="EMBL/GenBank/DDBJ databases">
        <title>Novel species isolated from subtropical streams in China.</title>
        <authorList>
            <person name="Lu H."/>
        </authorList>
    </citation>
    <scope>NUCLEOTIDE SEQUENCE [LARGE SCALE GENOMIC DNA]</scope>
    <source>
        <strain evidence="1 2">NL8W</strain>
    </source>
</reference>
<dbReference type="EMBL" id="JACOFX010000001">
    <property type="protein sequence ID" value="MBC3906274.1"/>
    <property type="molecule type" value="Genomic_DNA"/>
</dbReference>